<sequence>MAVFGDAGGGREETGNMDVASLFEEHSDEHRHSQEQAKLVGMRPLLSWFHEHGGLQLLQLSYRGLEVGLLRSAALQIQPHRIPYILFEFDPTKLLQRQHDPEELLEFLHAKGYRLLSLAEDTDVEPEDFNQFSREVGNSSTFLLAHKSEIKRPRQRTDLEAYSHLMYILSCTVAIVFGLMGFVLSMLHI</sequence>
<dbReference type="RefSeq" id="XP_005830040.1">
    <property type="nucleotide sequence ID" value="XM_005829983.1"/>
</dbReference>
<keyword evidence="1" id="KW-0812">Transmembrane</keyword>
<dbReference type="PaxDb" id="55529-EKX43060"/>
<dbReference type="KEGG" id="gtt:GUITHDRAFT_153431"/>
<evidence type="ECO:0000313" key="3">
    <source>
        <dbReference type="EnsemblProtists" id="EKX43060"/>
    </source>
</evidence>
<dbReference type="GeneID" id="17299685"/>
<evidence type="ECO:0000313" key="2">
    <source>
        <dbReference type="EMBL" id="EKX43060.1"/>
    </source>
</evidence>
<reference evidence="3" key="3">
    <citation type="submission" date="2016-03" db="UniProtKB">
        <authorList>
            <consortium name="EnsemblProtists"/>
        </authorList>
    </citation>
    <scope>IDENTIFICATION</scope>
</reference>
<reference evidence="2 4" key="1">
    <citation type="journal article" date="2012" name="Nature">
        <title>Algal genomes reveal evolutionary mosaicism and the fate of nucleomorphs.</title>
        <authorList>
            <consortium name="DOE Joint Genome Institute"/>
            <person name="Curtis B.A."/>
            <person name="Tanifuji G."/>
            <person name="Burki F."/>
            <person name="Gruber A."/>
            <person name="Irimia M."/>
            <person name="Maruyama S."/>
            <person name="Arias M.C."/>
            <person name="Ball S.G."/>
            <person name="Gile G.H."/>
            <person name="Hirakawa Y."/>
            <person name="Hopkins J.F."/>
            <person name="Kuo A."/>
            <person name="Rensing S.A."/>
            <person name="Schmutz J."/>
            <person name="Symeonidi A."/>
            <person name="Elias M."/>
            <person name="Eveleigh R.J."/>
            <person name="Herman E.K."/>
            <person name="Klute M.J."/>
            <person name="Nakayama T."/>
            <person name="Obornik M."/>
            <person name="Reyes-Prieto A."/>
            <person name="Armbrust E.V."/>
            <person name="Aves S.J."/>
            <person name="Beiko R.G."/>
            <person name="Coutinho P."/>
            <person name="Dacks J.B."/>
            <person name="Durnford D.G."/>
            <person name="Fast N.M."/>
            <person name="Green B.R."/>
            <person name="Grisdale C.J."/>
            <person name="Hempel F."/>
            <person name="Henrissat B."/>
            <person name="Hoppner M.P."/>
            <person name="Ishida K."/>
            <person name="Kim E."/>
            <person name="Koreny L."/>
            <person name="Kroth P.G."/>
            <person name="Liu Y."/>
            <person name="Malik S.B."/>
            <person name="Maier U.G."/>
            <person name="McRose D."/>
            <person name="Mock T."/>
            <person name="Neilson J.A."/>
            <person name="Onodera N.T."/>
            <person name="Poole A.M."/>
            <person name="Pritham E.J."/>
            <person name="Richards T.A."/>
            <person name="Rocap G."/>
            <person name="Roy S.W."/>
            <person name="Sarai C."/>
            <person name="Schaack S."/>
            <person name="Shirato S."/>
            <person name="Slamovits C.H."/>
            <person name="Spencer D.F."/>
            <person name="Suzuki S."/>
            <person name="Worden A.Z."/>
            <person name="Zauner S."/>
            <person name="Barry K."/>
            <person name="Bell C."/>
            <person name="Bharti A.K."/>
            <person name="Crow J.A."/>
            <person name="Grimwood J."/>
            <person name="Kramer R."/>
            <person name="Lindquist E."/>
            <person name="Lucas S."/>
            <person name="Salamov A."/>
            <person name="McFadden G.I."/>
            <person name="Lane C.E."/>
            <person name="Keeling P.J."/>
            <person name="Gray M.W."/>
            <person name="Grigoriev I.V."/>
            <person name="Archibald J.M."/>
        </authorList>
    </citation>
    <scope>NUCLEOTIDE SEQUENCE</scope>
    <source>
        <strain evidence="2 4">CCMP2712</strain>
    </source>
</reference>
<protein>
    <submittedName>
        <fullName evidence="2 3">Uncharacterized protein</fullName>
    </submittedName>
</protein>
<dbReference type="AlphaFoldDB" id="L1J4P0"/>
<feature type="transmembrane region" description="Helical" evidence="1">
    <location>
        <begin position="165"/>
        <end position="187"/>
    </location>
</feature>
<keyword evidence="4" id="KW-1185">Reference proteome</keyword>
<reference evidence="4" key="2">
    <citation type="submission" date="2012-11" db="EMBL/GenBank/DDBJ databases">
        <authorList>
            <person name="Kuo A."/>
            <person name="Curtis B.A."/>
            <person name="Tanifuji G."/>
            <person name="Burki F."/>
            <person name="Gruber A."/>
            <person name="Irimia M."/>
            <person name="Maruyama S."/>
            <person name="Arias M.C."/>
            <person name="Ball S.G."/>
            <person name="Gile G.H."/>
            <person name="Hirakawa Y."/>
            <person name="Hopkins J.F."/>
            <person name="Rensing S.A."/>
            <person name="Schmutz J."/>
            <person name="Symeonidi A."/>
            <person name="Elias M."/>
            <person name="Eveleigh R.J."/>
            <person name="Herman E.K."/>
            <person name="Klute M.J."/>
            <person name="Nakayama T."/>
            <person name="Obornik M."/>
            <person name="Reyes-Prieto A."/>
            <person name="Armbrust E.V."/>
            <person name="Aves S.J."/>
            <person name="Beiko R.G."/>
            <person name="Coutinho P."/>
            <person name="Dacks J.B."/>
            <person name="Durnford D.G."/>
            <person name="Fast N.M."/>
            <person name="Green B.R."/>
            <person name="Grisdale C."/>
            <person name="Hempe F."/>
            <person name="Henrissat B."/>
            <person name="Hoppner M.P."/>
            <person name="Ishida K.-I."/>
            <person name="Kim E."/>
            <person name="Koreny L."/>
            <person name="Kroth P.G."/>
            <person name="Liu Y."/>
            <person name="Malik S.-B."/>
            <person name="Maier U.G."/>
            <person name="McRose D."/>
            <person name="Mock T."/>
            <person name="Neilson J.A."/>
            <person name="Onodera N.T."/>
            <person name="Poole A.M."/>
            <person name="Pritham E.J."/>
            <person name="Richards T.A."/>
            <person name="Rocap G."/>
            <person name="Roy S.W."/>
            <person name="Sarai C."/>
            <person name="Schaack S."/>
            <person name="Shirato S."/>
            <person name="Slamovits C.H."/>
            <person name="Spencer D.F."/>
            <person name="Suzuki S."/>
            <person name="Worden A.Z."/>
            <person name="Zauner S."/>
            <person name="Barry K."/>
            <person name="Bell C."/>
            <person name="Bharti A.K."/>
            <person name="Crow J.A."/>
            <person name="Grimwood J."/>
            <person name="Kramer R."/>
            <person name="Lindquist E."/>
            <person name="Lucas S."/>
            <person name="Salamov A."/>
            <person name="McFadden G.I."/>
            <person name="Lane C.E."/>
            <person name="Keeling P.J."/>
            <person name="Gray M.W."/>
            <person name="Grigoriev I.V."/>
            <person name="Archibald J.M."/>
        </authorList>
    </citation>
    <scope>NUCLEOTIDE SEQUENCE</scope>
    <source>
        <strain evidence="4">CCMP2712</strain>
    </source>
</reference>
<keyword evidence="1" id="KW-1133">Transmembrane helix</keyword>
<proteinExistence type="predicted"/>
<dbReference type="Proteomes" id="UP000011087">
    <property type="component" value="Unassembled WGS sequence"/>
</dbReference>
<name>L1J4P0_GUITC</name>
<dbReference type="EnsemblProtists" id="EKX43060">
    <property type="protein sequence ID" value="EKX43060"/>
    <property type="gene ID" value="GUITHDRAFT_153431"/>
</dbReference>
<dbReference type="EMBL" id="JH993013">
    <property type="protein sequence ID" value="EKX43060.1"/>
    <property type="molecule type" value="Genomic_DNA"/>
</dbReference>
<keyword evidence="1" id="KW-0472">Membrane</keyword>
<organism evidence="2">
    <name type="scientific">Guillardia theta (strain CCMP2712)</name>
    <name type="common">Cryptophyte</name>
    <dbReference type="NCBI Taxonomy" id="905079"/>
    <lineage>
        <taxon>Eukaryota</taxon>
        <taxon>Cryptophyceae</taxon>
        <taxon>Pyrenomonadales</taxon>
        <taxon>Geminigeraceae</taxon>
        <taxon>Guillardia</taxon>
    </lineage>
</organism>
<gene>
    <name evidence="2" type="ORF">GUITHDRAFT_153431</name>
</gene>
<accession>L1J4P0</accession>
<dbReference type="HOGENOM" id="CLU_1436964_0_0_1"/>
<evidence type="ECO:0000256" key="1">
    <source>
        <dbReference type="SAM" id="Phobius"/>
    </source>
</evidence>
<evidence type="ECO:0000313" key="4">
    <source>
        <dbReference type="Proteomes" id="UP000011087"/>
    </source>
</evidence>